<evidence type="ECO:0000313" key="10">
    <source>
        <dbReference type="Proteomes" id="UP000263012"/>
    </source>
</evidence>
<dbReference type="RefSeq" id="WP_119816592.1">
    <property type="nucleotide sequence ID" value="NZ_CP025066.1"/>
</dbReference>
<feature type="transmembrane region" description="Helical" evidence="7">
    <location>
        <begin position="87"/>
        <end position="111"/>
    </location>
</feature>
<dbReference type="Proteomes" id="UP000263012">
    <property type="component" value="Chromosome"/>
</dbReference>
<comment type="subcellular location">
    <subcellularLocation>
        <location evidence="1">Cell membrane</location>
        <topology evidence="1">Multi-pass membrane protein</topology>
    </subcellularLocation>
</comment>
<accession>A0A343TIH5</accession>
<dbReference type="PANTHER" id="PTHR33932">
    <property type="entry name" value="NA(+)/H(+) ANTIPORTER SUBUNIT B"/>
    <property type="match status" value="1"/>
</dbReference>
<feature type="transmembrane region" description="Helical" evidence="7">
    <location>
        <begin position="56"/>
        <end position="75"/>
    </location>
</feature>
<dbReference type="EMBL" id="CP025066">
    <property type="protein sequence ID" value="AUX08897.1"/>
    <property type="molecule type" value="Genomic_DNA"/>
</dbReference>
<name>A0A343TIH5_9EURY</name>
<dbReference type="PANTHER" id="PTHR33932:SF4">
    <property type="entry name" value="NA(+)_H(+) ANTIPORTER SUBUNIT B"/>
    <property type="match status" value="1"/>
</dbReference>
<evidence type="ECO:0000256" key="7">
    <source>
        <dbReference type="SAM" id="Phobius"/>
    </source>
</evidence>
<dbReference type="InterPro" id="IPR007182">
    <property type="entry name" value="MnhB"/>
</dbReference>
<feature type="region of interest" description="Disordered" evidence="6">
    <location>
        <begin position="1"/>
        <end position="22"/>
    </location>
</feature>
<keyword evidence="2" id="KW-1003">Cell membrane</keyword>
<dbReference type="Pfam" id="PF04039">
    <property type="entry name" value="MnhB"/>
    <property type="match status" value="1"/>
</dbReference>
<protein>
    <submittedName>
        <fullName evidence="9">Multicomponent Na+:H+ antiporter subunit B</fullName>
    </submittedName>
</protein>
<evidence type="ECO:0000256" key="3">
    <source>
        <dbReference type="ARBA" id="ARBA00022692"/>
    </source>
</evidence>
<keyword evidence="3 7" id="KW-0812">Transmembrane</keyword>
<dbReference type="KEGG" id="hdf:AArcSl_1265"/>
<evidence type="ECO:0000256" key="2">
    <source>
        <dbReference type="ARBA" id="ARBA00022475"/>
    </source>
</evidence>
<evidence type="ECO:0000259" key="8">
    <source>
        <dbReference type="Pfam" id="PF04039"/>
    </source>
</evidence>
<feature type="compositionally biased region" description="Acidic residues" evidence="6">
    <location>
        <begin position="1"/>
        <end position="10"/>
    </location>
</feature>
<keyword evidence="4 7" id="KW-1133">Transmembrane helix</keyword>
<dbReference type="InterPro" id="IPR050622">
    <property type="entry name" value="CPA3_antiporter_subunitB"/>
</dbReference>
<sequence>MTEPEPDPATDSEGPSHPPYVRSPVITTAARTTAPFVMTYGWYLILYGAHVPGGGFQGGVVVGATVVLLGLAFGLQPTREWLDDRIVTGGALVGFGLFGALSAGSLVAGGATMEVFVFPIPVTIVVEIVEVAIGLIVGGMVGGLFLVIGAGLREPIHEGGDRA</sequence>
<dbReference type="GeneID" id="37877613"/>
<feature type="domain" description="Na+/H+ antiporter MnhB subunit-related protein" evidence="8">
    <location>
        <begin position="26"/>
        <end position="141"/>
    </location>
</feature>
<reference evidence="10" key="1">
    <citation type="submission" date="2017-11" db="EMBL/GenBank/DDBJ databases">
        <title>Phenotypic and genomic properties of facultatively anaerobic sulfur-reducing natronoarchaea from hypersaline soda lakes.</title>
        <authorList>
            <person name="Sorokin D.Y."/>
            <person name="Kublanov I.V."/>
            <person name="Roman P."/>
            <person name="Sinninghe Damste J.S."/>
            <person name="Golyshin P.N."/>
            <person name="Rojo D."/>
            <person name="Ciordia S."/>
            <person name="Mena M.D.C."/>
            <person name="Ferrer M."/>
            <person name="Messina E."/>
            <person name="Smedile F."/>
            <person name="La Spada G."/>
            <person name="La Cono V."/>
            <person name="Yakimov M.M."/>
        </authorList>
    </citation>
    <scope>NUCLEOTIDE SEQUENCE [LARGE SCALE GENOMIC DNA]</scope>
    <source>
        <strain evidence="10">AArc-Sl</strain>
    </source>
</reference>
<evidence type="ECO:0000256" key="1">
    <source>
        <dbReference type="ARBA" id="ARBA00004651"/>
    </source>
</evidence>
<dbReference type="GO" id="GO:0005886">
    <property type="term" value="C:plasma membrane"/>
    <property type="evidence" value="ECO:0007669"/>
    <property type="project" value="UniProtKB-SubCell"/>
</dbReference>
<evidence type="ECO:0000256" key="5">
    <source>
        <dbReference type="ARBA" id="ARBA00023136"/>
    </source>
</evidence>
<keyword evidence="5 7" id="KW-0472">Membrane</keyword>
<evidence type="ECO:0000256" key="4">
    <source>
        <dbReference type="ARBA" id="ARBA00022989"/>
    </source>
</evidence>
<evidence type="ECO:0000313" key="9">
    <source>
        <dbReference type="EMBL" id="AUX08897.1"/>
    </source>
</evidence>
<organism evidence="9 10">
    <name type="scientific">Halalkaliarchaeum desulfuricum</name>
    <dbReference type="NCBI Taxonomy" id="2055893"/>
    <lineage>
        <taxon>Archaea</taxon>
        <taxon>Methanobacteriati</taxon>
        <taxon>Methanobacteriota</taxon>
        <taxon>Stenosarchaea group</taxon>
        <taxon>Halobacteria</taxon>
        <taxon>Halobacteriales</taxon>
        <taxon>Haloferacaceae</taxon>
        <taxon>Halalkaliarchaeum</taxon>
    </lineage>
</organism>
<proteinExistence type="predicted"/>
<keyword evidence="10" id="KW-1185">Reference proteome</keyword>
<gene>
    <name evidence="9" type="primary">mrpB</name>
    <name evidence="9" type="ORF">AArcSl_1265</name>
</gene>
<evidence type="ECO:0000256" key="6">
    <source>
        <dbReference type="SAM" id="MobiDB-lite"/>
    </source>
</evidence>
<dbReference type="AlphaFoldDB" id="A0A343TIH5"/>